<dbReference type="GeneID" id="13301650"/>
<evidence type="ECO:0000313" key="3">
    <source>
        <dbReference type="Proteomes" id="UP000324354"/>
    </source>
</evidence>
<dbReference type="GO" id="GO:0016491">
    <property type="term" value="F:oxidoreductase activity"/>
    <property type="evidence" value="ECO:0007669"/>
    <property type="project" value="InterPro"/>
</dbReference>
<dbReference type="RefSeq" id="WP_011012179.1">
    <property type="nucleotide sequence ID" value="NC_003413.1"/>
</dbReference>
<protein>
    <submittedName>
        <fullName evidence="2">Rubrerythrin family protein</fullName>
    </submittedName>
</protein>
<organism evidence="2 3">
    <name type="scientific">Pyrococcus furiosus (strain ATCC 43587 / DSM 3638 / JCM 8422 / Vc1)</name>
    <dbReference type="NCBI Taxonomy" id="186497"/>
    <lineage>
        <taxon>Archaea</taxon>
        <taxon>Methanobacteriati</taxon>
        <taxon>Methanobacteriota</taxon>
        <taxon>Thermococci</taxon>
        <taxon>Thermococcales</taxon>
        <taxon>Thermococcaceae</taxon>
        <taxon>Pyrococcus</taxon>
    </lineage>
</organism>
<evidence type="ECO:0000313" key="2">
    <source>
        <dbReference type="EMBL" id="QEK78703.1"/>
    </source>
</evidence>
<sequence length="200" mass="23280">MKLIEIIKELKNMEEEAFKSYLELIKNLRDPEDADLKRITLRLAVDKIFHRELMEAIERAYEKSVKLIRDNIEPYYPELEPIRESLLELDQGLALIPGVPALLLPLDLGKLGRRIPTEDILAEIIKSLPEPSIIPEEKREEIKGNLEKVTSIEEEMIDKYTKLHEKAFHPVIKDLTSSIIQNENQHKALLLKLKERIESE</sequence>
<dbReference type="SUPFAM" id="SSF47240">
    <property type="entry name" value="Ferritin-like"/>
    <property type="match status" value="2"/>
</dbReference>
<proteinExistence type="predicted"/>
<feature type="domain" description="Rubrerythrin diiron-binding" evidence="1">
    <location>
        <begin position="123"/>
        <end position="193"/>
    </location>
</feature>
<dbReference type="InterPro" id="IPR003251">
    <property type="entry name" value="Rr_diiron-bd_dom"/>
</dbReference>
<accession>A0A5C0XP21</accession>
<name>A0A5C0XP21_PYRFU</name>
<dbReference type="InterPro" id="IPR009078">
    <property type="entry name" value="Ferritin-like_SF"/>
</dbReference>
<dbReference type="GeneID" id="41712853"/>
<dbReference type="AlphaFoldDB" id="A0A5C0XP21"/>
<dbReference type="Gene3D" id="1.20.1260.10">
    <property type="match status" value="1"/>
</dbReference>
<dbReference type="EMBL" id="CP023154">
    <property type="protein sequence ID" value="QEK78703.1"/>
    <property type="molecule type" value="Genomic_DNA"/>
</dbReference>
<dbReference type="GO" id="GO:0046872">
    <property type="term" value="F:metal ion binding"/>
    <property type="evidence" value="ECO:0007669"/>
    <property type="project" value="InterPro"/>
</dbReference>
<dbReference type="InterPro" id="IPR012347">
    <property type="entry name" value="Ferritin-like"/>
</dbReference>
<dbReference type="OrthoDB" id="86184at2157"/>
<gene>
    <name evidence="2" type="ORF">PFDSM3638_05235</name>
</gene>
<dbReference type="Proteomes" id="UP000324354">
    <property type="component" value="Chromosome"/>
</dbReference>
<evidence type="ECO:0000259" key="1">
    <source>
        <dbReference type="Pfam" id="PF02915"/>
    </source>
</evidence>
<reference evidence="2 3" key="1">
    <citation type="submission" date="2017-08" db="EMBL/GenBank/DDBJ databases">
        <title>Resequencing and Reannotation of the genome of Pyrococcus furiosus type strain DSM3638.</title>
        <authorList>
            <person name="Reichelt R.M."/>
            <person name="Bunk B."/>
        </authorList>
    </citation>
    <scope>NUCLEOTIDE SEQUENCE [LARGE SCALE GENOMIC DNA]</scope>
    <source>
        <strain evidence="2 3">DSM 3638</strain>
    </source>
</reference>
<dbReference type="Pfam" id="PF02915">
    <property type="entry name" value="Rubrerythrin"/>
    <property type="match status" value="1"/>
</dbReference>